<dbReference type="eggNOG" id="COG1708">
    <property type="taxonomic scope" value="Bacteria"/>
</dbReference>
<evidence type="ECO:0000313" key="2">
    <source>
        <dbReference type="EMBL" id="AFZ51162.1"/>
    </source>
</evidence>
<dbReference type="STRING" id="13035.Dacsa_2574"/>
<proteinExistence type="predicted"/>
<evidence type="ECO:0000259" key="1">
    <source>
        <dbReference type="Pfam" id="PF01909"/>
    </source>
</evidence>
<dbReference type="OrthoDB" id="463845at2"/>
<reference evidence="2" key="1">
    <citation type="submission" date="2012-04" db="EMBL/GenBank/DDBJ databases">
        <title>Finished genome of Dactylococcopsis salina PCC 8305.</title>
        <authorList>
            <consortium name="US DOE Joint Genome Institute"/>
            <person name="Gugger M."/>
            <person name="Coursin T."/>
            <person name="Rippka R."/>
            <person name="Tandeau De Marsac N."/>
            <person name="Huntemann M."/>
            <person name="Wei C.-L."/>
            <person name="Han J."/>
            <person name="Detter J.C."/>
            <person name="Han C."/>
            <person name="Tapia R."/>
            <person name="Daligault H."/>
            <person name="Chen A."/>
            <person name="Krypides N."/>
            <person name="Mavromatis K."/>
            <person name="Markowitz V."/>
            <person name="Szeto E."/>
            <person name="Ivanova N."/>
            <person name="Ovchinnikova G."/>
            <person name="Pagani I."/>
            <person name="Pati A."/>
            <person name="Goodwin L."/>
            <person name="Peters L."/>
            <person name="Pitluck S."/>
            <person name="Woyke T."/>
            <person name="Kerfeld C."/>
        </authorList>
    </citation>
    <scope>NUCLEOTIDE SEQUENCE [LARGE SCALE GENOMIC DNA]</scope>
    <source>
        <strain evidence="2">PCC 8305</strain>
    </source>
</reference>
<dbReference type="EMBL" id="CP003944">
    <property type="protein sequence ID" value="AFZ51162.1"/>
    <property type="molecule type" value="Genomic_DNA"/>
</dbReference>
<dbReference type="InterPro" id="IPR002934">
    <property type="entry name" value="Polymerase_NTP_transf_dom"/>
</dbReference>
<dbReference type="Gene3D" id="3.30.460.10">
    <property type="entry name" value="Beta Polymerase, domain 2"/>
    <property type="match status" value="1"/>
</dbReference>
<accession>K9YXC9</accession>
<dbReference type="Pfam" id="PF01909">
    <property type="entry name" value="NTP_transf_2"/>
    <property type="match status" value="1"/>
</dbReference>
<dbReference type="Proteomes" id="UP000010482">
    <property type="component" value="Chromosome"/>
</dbReference>
<name>K9YXC9_DACS8</name>
<keyword evidence="3" id="KW-1185">Reference proteome</keyword>
<dbReference type="KEGG" id="dsl:Dacsa_2574"/>
<dbReference type="CDD" id="cd05403">
    <property type="entry name" value="NT_KNTase_like"/>
    <property type="match status" value="1"/>
</dbReference>
<dbReference type="AlphaFoldDB" id="K9YXC9"/>
<dbReference type="PANTHER" id="PTHR33933:SF1">
    <property type="entry name" value="PROTEIN ADENYLYLTRANSFERASE MNTA-RELATED"/>
    <property type="match status" value="1"/>
</dbReference>
<dbReference type="GO" id="GO:0016779">
    <property type="term" value="F:nucleotidyltransferase activity"/>
    <property type="evidence" value="ECO:0007669"/>
    <property type="project" value="InterPro"/>
</dbReference>
<sequence length="111" mass="12618">MSSLILSRQLQQTLKQLKQQLQNTYQDQLVNLILFGSQARGDAEPDSDVDILVILAKDVNPVAEIKHNNPLISGLSLETDQLINCIYLSEKDWHHLKTPLLQNIRKEGIFV</sequence>
<dbReference type="InterPro" id="IPR043519">
    <property type="entry name" value="NT_sf"/>
</dbReference>
<dbReference type="PANTHER" id="PTHR33933">
    <property type="entry name" value="NUCLEOTIDYLTRANSFERASE"/>
    <property type="match status" value="1"/>
</dbReference>
<protein>
    <submittedName>
        <fullName evidence="2">Nucleotidyltransferase</fullName>
    </submittedName>
</protein>
<evidence type="ECO:0000313" key="3">
    <source>
        <dbReference type="Proteomes" id="UP000010482"/>
    </source>
</evidence>
<dbReference type="InterPro" id="IPR052548">
    <property type="entry name" value="Type_VII_TA_antitoxin"/>
</dbReference>
<organism evidence="2 3">
    <name type="scientific">Dactylococcopsis salina (strain PCC 8305)</name>
    <name type="common">Myxobactron salinum</name>
    <dbReference type="NCBI Taxonomy" id="13035"/>
    <lineage>
        <taxon>Bacteria</taxon>
        <taxon>Bacillati</taxon>
        <taxon>Cyanobacteriota</taxon>
        <taxon>Cyanophyceae</taxon>
        <taxon>Nodosilineales</taxon>
        <taxon>Cymatolegaceae</taxon>
        <taxon>Dactylococcopsis</taxon>
    </lineage>
</organism>
<dbReference type="HOGENOM" id="CLU_130257_3_0_3"/>
<dbReference type="RefSeq" id="WP_015230152.1">
    <property type="nucleotide sequence ID" value="NC_019780.1"/>
</dbReference>
<dbReference type="PATRIC" id="fig|13035.3.peg.2936"/>
<gene>
    <name evidence="2" type="ORF">Dacsa_2574</name>
</gene>
<dbReference type="SUPFAM" id="SSF81301">
    <property type="entry name" value="Nucleotidyltransferase"/>
    <property type="match status" value="1"/>
</dbReference>
<feature type="domain" description="Polymerase nucleotidyl transferase" evidence="1">
    <location>
        <begin position="14"/>
        <end position="82"/>
    </location>
</feature>